<comment type="subcellular location">
    <subcellularLocation>
        <location evidence="1">Membrane</location>
        <topology evidence="1">Multi-pass membrane protein</topology>
    </subcellularLocation>
</comment>
<evidence type="ECO:0000256" key="5">
    <source>
        <dbReference type="SAM" id="Phobius"/>
    </source>
</evidence>
<evidence type="ECO:0000256" key="4">
    <source>
        <dbReference type="ARBA" id="ARBA00023136"/>
    </source>
</evidence>
<evidence type="ECO:0000256" key="1">
    <source>
        <dbReference type="ARBA" id="ARBA00004141"/>
    </source>
</evidence>
<dbReference type="PANTHER" id="PTHR39157:SF1">
    <property type="entry name" value="DOXX FAMILY PROTEIN"/>
    <property type="match status" value="1"/>
</dbReference>
<keyword evidence="2 5" id="KW-0812">Transmembrane</keyword>
<organism evidence="6 7">
    <name type="scientific">Effusibacillus dendaii</name>
    <dbReference type="NCBI Taxonomy" id="2743772"/>
    <lineage>
        <taxon>Bacteria</taxon>
        <taxon>Bacillati</taxon>
        <taxon>Bacillota</taxon>
        <taxon>Bacilli</taxon>
        <taxon>Bacillales</taxon>
        <taxon>Alicyclobacillaceae</taxon>
        <taxon>Effusibacillus</taxon>
    </lineage>
</organism>
<dbReference type="EMBL" id="AP023366">
    <property type="protein sequence ID" value="BCJ85175.1"/>
    <property type="molecule type" value="Genomic_DNA"/>
</dbReference>
<evidence type="ECO:0000256" key="2">
    <source>
        <dbReference type="ARBA" id="ARBA00022692"/>
    </source>
</evidence>
<dbReference type="InterPro" id="IPR032808">
    <property type="entry name" value="DoxX"/>
</dbReference>
<dbReference type="Proteomes" id="UP000593802">
    <property type="component" value="Chromosome"/>
</dbReference>
<keyword evidence="4 5" id="KW-0472">Membrane</keyword>
<dbReference type="PANTHER" id="PTHR39157">
    <property type="entry name" value="INTEGRAL MEMBRANE PROTEIN-RELATED"/>
    <property type="match status" value="1"/>
</dbReference>
<accession>A0A7I8D525</accession>
<reference evidence="6 7" key="1">
    <citation type="submission" date="2020-08" db="EMBL/GenBank/DDBJ databases">
        <title>Complete Genome Sequence of Effusibacillus dendaii Strain skT53, Isolated from Farmland soil.</title>
        <authorList>
            <person name="Konishi T."/>
            <person name="Kawasaki H."/>
        </authorList>
    </citation>
    <scope>NUCLEOTIDE SEQUENCE [LARGE SCALE GENOMIC DNA]</scope>
    <source>
        <strain evidence="7">skT53</strain>
    </source>
</reference>
<keyword evidence="3 5" id="KW-1133">Transmembrane helix</keyword>
<evidence type="ECO:0008006" key="8">
    <source>
        <dbReference type="Google" id="ProtNLM"/>
    </source>
</evidence>
<evidence type="ECO:0000313" key="6">
    <source>
        <dbReference type="EMBL" id="BCJ85175.1"/>
    </source>
</evidence>
<gene>
    <name evidence="6" type="ORF">skT53_01600</name>
</gene>
<feature type="transmembrane region" description="Helical" evidence="5">
    <location>
        <begin position="132"/>
        <end position="151"/>
    </location>
</feature>
<protein>
    <recommendedName>
        <fullName evidence="8">Crp/Fnr family transcriptional regulator</fullName>
    </recommendedName>
</protein>
<dbReference type="Pfam" id="PF07681">
    <property type="entry name" value="DoxX"/>
    <property type="match status" value="1"/>
</dbReference>
<dbReference type="GO" id="GO:0016020">
    <property type="term" value="C:membrane"/>
    <property type="evidence" value="ECO:0007669"/>
    <property type="project" value="UniProtKB-SubCell"/>
</dbReference>
<name>A0A7I8D525_9BACL</name>
<evidence type="ECO:0000313" key="7">
    <source>
        <dbReference type="Proteomes" id="UP000593802"/>
    </source>
</evidence>
<dbReference type="AlphaFoldDB" id="A0A7I8D525"/>
<evidence type="ECO:0000256" key="3">
    <source>
        <dbReference type="ARBA" id="ARBA00022989"/>
    </source>
</evidence>
<sequence>MVRWLREAVAASWLLLIGRLWLGYEWLTAGVEKVSDPTWTGNQAGVALTNFLKGALSKGTGAHPEVQGWFMDFLNGAVIPNTKVFTYLVPWGEVLVGIALLTGCLTTFAALAGAFMNTMFLLAGTSSTNPQMLIMAIIIMVAGLNAGKIGLDRYVIPWLRKRIPLLANPKLR</sequence>
<feature type="transmembrane region" description="Helical" evidence="5">
    <location>
        <begin position="94"/>
        <end position="120"/>
    </location>
</feature>
<proteinExistence type="predicted"/>
<dbReference type="KEGG" id="eff:skT53_01600"/>
<keyword evidence="7" id="KW-1185">Reference proteome</keyword>